<sequence length="130" mass="14501">MEDFVHQAAAFISLCLGAIALVLIAFGAIEALIAIVGTVVNKDVSGARLREVFIKFARWLIAALTFQLGTDIVDTLVAPTWDDLGKLATVAVIRTFLTYFLDRDLDKYMERRMPPVEAGTHDRSLREQKY</sequence>
<dbReference type="PANTHER" id="PTHR38468">
    <property type="entry name" value="SLL0939 PROTEIN"/>
    <property type="match status" value="1"/>
</dbReference>
<keyword evidence="3" id="KW-1185">Reference proteome</keyword>
<keyword evidence="1" id="KW-0472">Membrane</keyword>
<dbReference type="EMBL" id="QYUN01000003">
    <property type="protein sequence ID" value="RJF96467.1"/>
    <property type="molecule type" value="Genomic_DNA"/>
</dbReference>
<name>A0A418WUW4_9BURK</name>
<dbReference type="Proteomes" id="UP000285190">
    <property type="component" value="Unassembled WGS sequence"/>
</dbReference>
<proteinExistence type="predicted"/>
<dbReference type="InterPro" id="IPR012427">
    <property type="entry name" value="DUF1622"/>
</dbReference>
<comment type="caution">
    <text evidence="2">The sequence shown here is derived from an EMBL/GenBank/DDBJ whole genome shotgun (WGS) entry which is preliminary data.</text>
</comment>
<dbReference type="PANTHER" id="PTHR38468:SF1">
    <property type="entry name" value="SLL0939 PROTEIN"/>
    <property type="match status" value="1"/>
</dbReference>
<dbReference type="RefSeq" id="WP_119742382.1">
    <property type="nucleotide sequence ID" value="NZ_QYUN01000003.1"/>
</dbReference>
<feature type="transmembrane region" description="Helical" evidence="1">
    <location>
        <begin position="6"/>
        <end position="35"/>
    </location>
</feature>
<protein>
    <submittedName>
        <fullName evidence="2">DUF1622 domain-containing protein</fullName>
    </submittedName>
</protein>
<dbReference type="OrthoDB" id="9812897at2"/>
<accession>A0A418WUW4</accession>
<evidence type="ECO:0000256" key="1">
    <source>
        <dbReference type="SAM" id="Phobius"/>
    </source>
</evidence>
<evidence type="ECO:0000313" key="2">
    <source>
        <dbReference type="EMBL" id="RJF96467.1"/>
    </source>
</evidence>
<keyword evidence="1" id="KW-1133">Transmembrane helix</keyword>
<dbReference type="AlphaFoldDB" id="A0A418WUW4"/>
<evidence type="ECO:0000313" key="3">
    <source>
        <dbReference type="Proteomes" id="UP000285190"/>
    </source>
</evidence>
<gene>
    <name evidence="2" type="ORF">D3870_18570</name>
</gene>
<dbReference type="Pfam" id="PF07784">
    <property type="entry name" value="DUF1622"/>
    <property type="match status" value="1"/>
</dbReference>
<keyword evidence="1" id="KW-0812">Transmembrane</keyword>
<reference evidence="2 3" key="1">
    <citation type="submission" date="2018-09" db="EMBL/GenBank/DDBJ databases">
        <authorList>
            <person name="Zhu H."/>
        </authorList>
    </citation>
    <scope>NUCLEOTIDE SEQUENCE [LARGE SCALE GENOMIC DNA]</scope>
    <source>
        <strain evidence="2 3">K2R10-39</strain>
    </source>
</reference>
<organism evidence="2 3">
    <name type="scientific">Noviherbaspirillum cavernae</name>
    <dbReference type="NCBI Taxonomy" id="2320862"/>
    <lineage>
        <taxon>Bacteria</taxon>
        <taxon>Pseudomonadati</taxon>
        <taxon>Pseudomonadota</taxon>
        <taxon>Betaproteobacteria</taxon>
        <taxon>Burkholderiales</taxon>
        <taxon>Oxalobacteraceae</taxon>
        <taxon>Noviherbaspirillum</taxon>
    </lineage>
</organism>